<sequence>MRVLSVNCGLPREVDWHGRTVTTSIYKEPVEGRVPLRTLNLDGDRQSDLTVHGGKDKAVYCYQIEHYQYWREELPGRALPLGVFGENFTVEGLPSEHDIYVGDRLSIGSAEAVVTQPRLPCYKLGIRFGADTMVKWFLDAGRTGFYLAVTREGDVGVGDEITLLGRAPKSVPVSEITRLYIAKRFNDDDALQVRHAISADALPESWKQYFREKLARQ</sequence>
<dbReference type="InterPro" id="IPR005302">
    <property type="entry name" value="MoCF_Sase_C"/>
</dbReference>
<feature type="domain" description="MOSC" evidence="1">
    <location>
        <begin position="28"/>
        <end position="164"/>
    </location>
</feature>
<dbReference type="GO" id="GO:0030170">
    <property type="term" value="F:pyridoxal phosphate binding"/>
    <property type="evidence" value="ECO:0007669"/>
    <property type="project" value="InterPro"/>
</dbReference>
<dbReference type="Proteomes" id="UP001059380">
    <property type="component" value="Chromosome"/>
</dbReference>
<proteinExistence type="predicted"/>
<dbReference type="GO" id="GO:0030151">
    <property type="term" value="F:molybdenum ion binding"/>
    <property type="evidence" value="ECO:0007669"/>
    <property type="project" value="InterPro"/>
</dbReference>
<evidence type="ECO:0000259" key="1">
    <source>
        <dbReference type="PROSITE" id="PS51340"/>
    </source>
</evidence>
<dbReference type="GO" id="GO:0003824">
    <property type="term" value="F:catalytic activity"/>
    <property type="evidence" value="ECO:0007669"/>
    <property type="project" value="InterPro"/>
</dbReference>
<reference evidence="2" key="1">
    <citation type="submission" date="2021-04" db="EMBL/GenBank/DDBJ databases">
        <title>Phylogenetic analysis of Acidobacteriaceae.</title>
        <authorList>
            <person name="Qiu L."/>
            <person name="Zhang Q."/>
        </authorList>
    </citation>
    <scope>NUCLEOTIDE SEQUENCE</scope>
    <source>
        <strain evidence="2">DSM 25168</strain>
    </source>
</reference>
<organism evidence="2 3">
    <name type="scientific">Occallatibacter riparius</name>
    <dbReference type="NCBI Taxonomy" id="1002689"/>
    <lineage>
        <taxon>Bacteria</taxon>
        <taxon>Pseudomonadati</taxon>
        <taxon>Acidobacteriota</taxon>
        <taxon>Terriglobia</taxon>
        <taxon>Terriglobales</taxon>
        <taxon>Acidobacteriaceae</taxon>
        <taxon>Occallatibacter</taxon>
    </lineage>
</organism>
<dbReference type="AlphaFoldDB" id="A0A9J7BJ08"/>
<dbReference type="InterPro" id="IPR052353">
    <property type="entry name" value="Benzoxazolinone_Detox_Enz"/>
</dbReference>
<dbReference type="InterPro" id="IPR011037">
    <property type="entry name" value="Pyrv_Knase-like_insert_dom_sf"/>
</dbReference>
<dbReference type="KEGG" id="orp:MOP44_14410"/>
<dbReference type="PANTHER" id="PTHR30212:SF2">
    <property type="entry name" value="PROTEIN YIIM"/>
    <property type="match status" value="1"/>
</dbReference>
<dbReference type="PROSITE" id="PS51340">
    <property type="entry name" value="MOSC"/>
    <property type="match status" value="1"/>
</dbReference>
<protein>
    <submittedName>
        <fullName evidence="2">MOSC domain-containing protein</fullName>
    </submittedName>
</protein>
<accession>A0A9J7BJ08</accession>
<dbReference type="Gene3D" id="2.40.33.20">
    <property type="entry name" value="PK beta-barrel domain-like"/>
    <property type="match status" value="1"/>
</dbReference>
<dbReference type="RefSeq" id="WP_260790671.1">
    <property type="nucleotide sequence ID" value="NZ_CP093313.1"/>
</dbReference>
<dbReference type="EMBL" id="CP093313">
    <property type="protein sequence ID" value="UWZ81778.1"/>
    <property type="molecule type" value="Genomic_DNA"/>
</dbReference>
<evidence type="ECO:0000313" key="2">
    <source>
        <dbReference type="EMBL" id="UWZ81778.1"/>
    </source>
</evidence>
<evidence type="ECO:0000313" key="3">
    <source>
        <dbReference type="Proteomes" id="UP001059380"/>
    </source>
</evidence>
<gene>
    <name evidence="2" type="ORF">MOP44_14410</name>
</gene>
<keyword evidence="3" id="KW-1185">Reference proteome</keyword>
<dbReference type="PANTHER" id="PTHR30212">
    <property type="entry name" value="PROTEIN YIIM"/>
    <property type="match status" value="1"/>
</dbReference>
<name>A0A9J7BJ08_9BACT</name>
<dbReference type="Pfam" id="PF03473">
    <property type="entry name" value="MOSC"/>
    <property type="match status" value="1"/>
</dbReference>
<dbReference type="SUPFAM" id="SSF50800">
    <property type="entry name" value="PK beta-barrel domain-like"/>
    <property type="match status" value="1"/>
</dbReference>